<dbReference type="EMBL" id="CAVN010000090">
    <property type="protein sequence ID" value="CDF57795.1"/>
    <property type="molecule type" value="Genomic_DNA"/>
</dbReference>
<dbReference type="Proteomes" id="UP000014923">
    <property type="component" value="Unassembled WGS sequence"/>
</dbReference>
<organism evidence="1 2">
    <name type="scientific">Thermobrachium celere DSM 8682</name>
    <dbReference type="NCBI Taxonomy" id="941824"/>
    <lineage>
        <taxon>Bacteria</taxon>
        <taxon>Bacillati</taxon>
        <taxon>Bacillota</taxon>
        <taxon>Clostridia</taxon>
        <taxon>Eubacteriales</taxon>
        <taxon>Clostridiaceae</taxon>
        <taxon>Thermobrachium</taxon>
    </lineage>
</organism>
<dbReference type="HOGENOM" id="CLU_2095723_0_0_9"/>
<comment type="caution">
    <text evidence="1">The sequence shown here is derived from an EMBL/GenBank/DDBJ whole genome shotgun (WGS) entry which is preliminary data.</text>
</comment>
<evidence type="ECO:0000313" key="2">
    <source>
        <dbReference type="Proteomes" id="UP000014923"/>
    </source>
</evidence>
<keyword evidence="2" id="KW-1185">Reference proteome</keyword>
<reference evidence="1" key="1">
    <citation type="submission" date="2013-03" db="EMBL/GenBank/DDBJ databases">
        <title>Draft genome sequence of the hydrogen-ethanol-producing anaerobic alkalithermophilic Caloramator celere.</title>
        <authorList>
            <person name="Ciranna A."/>
            <person name="Larjo A."/>
            <person name="Kivisto A."/>
            <person name="Santala V."/>
            <person name="Roos C."/>
            <person name="Karp M."/>
        </authorList>
    </citation>
    <scope>NUCLEOTIDE SEQUENCE [LARGE SCALE GENOMIC DNA]</scope>
    <source>
        <strain evidence="1">DSM 8682</strain>
    </source>
</reference>
<evidence type="ECO:0000313" key="1">
    <source>
        <dbReference type="EMBL" id="CDF57795.1"/>
    </source>
</evidence>
<protein>
    <submittedName>
        <fullName evidence="1">Uncharacterized protein</fullName>
    </submittedName>
</protein>
<dbReference type="AlphaFoldDB" id="R7RRA7"/>
<proteinExistence type="predicted"/>
<gene>
    <name evidence="1" type="ORF">TCEL_01709</name>
</gene>
<sequence length="116" mass="13072">MTMSLISLVTIFTILYVPLKPEEIVRIKQWVYPSCFSLFIFSKTSLGDGIEVFGISLSKFWATSSGVILTPSLNSPLEYITWRGIISMLFSIKISLGKSHELSVIKAIFSITNLRY</sequence>
<accession>R7RRA7</accession>
<name>R7RRA7_9CLOT</name>